<protein>
    <submittedName>
        <fullName evidence="1">Uncharacterized protein</fullName>
    </submittedName>
</protein>
<evidence type="ECO:0000313" key="1">
    <source>
        <dbReference type="EMBL" id="GFH22644.1"/>
    </source>
</evidence>
<reference evidence="1 2" key="1">
    <citation type="submission" date="2020-02" db="EMBL/GenBank/DDBJ databases">
        <title>Draft genome sequence of Haematococcus lacustris strain NIES-144.</title>
        <authorList>
            <person name="Morimoto D."/>
            <person name="Nakagawa S."/>
            <person name="Yoshida T."/>
            <person name="Sawayama S."/>
        </authorList>
    </citation>
    <scope>NUCLEOTIDE SEQUENCE [LARGE SCALE GENOMIC DNA]</scope>
    <source>
        <strain evidence="1 2">NIES-144</strain>
    </source>
</reference>
<keyword evidence="2" id="KW-1185">Reference proteome</keyword>
<sequence length="79" mass="8989">MFAKDMRGDAAFDLTRRLQDARKLVVEIERDIKMVSVDLAVAVSLRDLYEEMSVGYSICVMLGVTFICKALRITRETLT</sequence>
<evidence type="ECO:0000313" key="2">
    <source>
        <dbReference type="Proteomes" id="UP000485058"/>
    </source>
</evidence>
<comment type="caution">
    <text evidence="1">The sequence shown here is derived from an EMBL/GenBank/DDBJ whole genome shotgun (WGS) entry which is preliminary data.</text>
</comment>
<accession>A0A699ZVF1</accession>
<name>A0A699ZVF1_HAELA</name>
<organism evidence="1 2">
    <name type="scientific">Haematococcus lacustris</name>
    <name type="common">Green alga</name>
    <name type="synonym">Haematococcus pluvialis</name>
    <dbReference type="NCBI Taxonomy" id="44745"/>
    <lineage>
        <taxon>Eukaryota</taxon>
        <taxon>Viridiplantae</taxon>
        <taxon>Chlorophyta</taxon>
        <taxon>core chlorophytes</taxon>
        <taxon>Chlorophyceae</taxon>
        <taxon>CS clade</taxon>
        <taxon>Chlamydomonadales</taxon>
        <taxon>Haematococcaceae</taxon>
        <taxon>Haematococcus</taxon>
    </lineage>
</organism>
<dbReference type="Proteomes" id="UP000485058">
    <property type="component" value="Unassembled WGS sequence"/>
</dbReference>
<proteinExistence type="predicted"/>
<gene>
    <name evidence="1" type="ORF">HaLaN_20140</name>
</gene>
<dbReference type="AlphaFoldDB" id="A0A699ZVF1"/>
<dbReference type="EMBL" id="BLLF01002087">
    <property type="protein sequence ID" value="GFH22644.1"/>
    <property type="molecule type" value="Genomic_DNA"/>
</dbReference>